<dbReference type="NCBIfam" id="TIGR01509">
    <property type="entry name" value="HAD-SF-IA-v3"/>
    <property type="match status" value="1"/>
</dbReference>
<keyword evidence="1" id="KW-0378">Hydrolase</keyword>
<protein>
    <submittedName>
        <fullName evidence="1">Haloacid dehalogenase-like hydrolase</fullName>
    </submittedName>
</protein>
<dbReference type="PANTHER" id="PTHR43611">
    <property type="entry name" value="ALPHA-D-GLUCOSE 1-PHOSPHATE PHOSPHATASE"/>
    <property type="match status" value="1"/>
</dbReference>
<accession>J9FLL1</accession>
<dbReference type="InterPro" id="IPR023214">
    <property type="entry name" value="HAD_sf"/>
</dbReference>
<dbReference type="Pfam" id="PF00702">
    <property type="entry name" value="Hydrolase"/>
    <property type="match status" value="1"/>
</dbReference>
<dbReference type="SFLD" id="SFLDS00003">
    <property type="entry name" value="Haloacid_Dehalogenase"/>
    <property type="match status" value="1"/>
</dbReference>
<name>J9FLL1_9ZZZZ</name>
<dbReference type="Gene3D" id="3.40.50.1000">
    <property type="entry name" value="HAD superfamily/HAD-like"/>
    <property type="match status" value="1"/>
</dbReference>
<organism evidence="1">
    <name type="scientific">gut metagenome</name>
    <dbReference type="NCBI Taxonomy" id="749906"/>
    <lineage>
        <taxon>unclassified sequences</taxon>
        <taxon>metagenomes</taxon>
        <taxon>organismal metagenomes</taxon>
    </lineage>
</organism>
<dbReference type="PANTHER" id="PTHR43611:SF3">
    <property type="entry name" value="FLAVIN MONONUCLEOTIDE HYDROLASE 1, CHLOROPLATIC"/>
    <property type="match status" value="1"/>
</dbReference>
<dbReference type="InterPro" id="IPR036412">
    <property type="entry name" value="HAD-like_sf"/>
</dbReference>
<dbReference type="PRINTS" id="PR00413">
    <property type="entry name" value="HADHALOGNASE"/>
</dbReference>
<gene>
    <name evidence="1" type="ORF">EVA_21386</name>
</gene>
<dbReference type="SFLD" id="SFLDG01129">
    <property type="entry name" value="C1.5:_HAD__Beta-PGM__Phosphata"/>
    <property type="match status" value="1"/>
</dbReference>
<sequence length="200" mass="23499">MIKNLIFDFGKVLVDYDFEAFFTRHIPDAQRRMEVGRIFNTPQMQDLFDREAVPFDEQIAALVSQHPQYAQEIRFFDAHYPDLVTGEVPGMRELLTRLKAEGFRLYGLTNWCSKVYETIDRYAIFDLLEGYIISSEEHYVKPEPEIYQCLFDRFGLQPEECIFTDDKAVNIEGGERLGMSGIVFHNAQDYEQKLREMLAR</sequence>
<dbReference type="Gene3D" id="1.10.150.240">
    <property type="entry name" value="Putative phosphatase, domain 2"/>
    <property type="match status" value="1"/>
</dbReference>
<dbReference type="SUPFAM" id="SSF56784">
    <property type="entry name" value="HAD-like"/>
    <property type="match status" value="1"/>
</dbReference>
<dbReference type="AlphaFoldDB" id="J9FLL1"/>
<comment type="caution">
    <text evidence="1">The sequence shown here is derived from an EMBL/GenBank/DDBJ whole genome shotgun (WGS) entry which is preliminary data.</text>
</comment>
<dbReference type="CDD" id="cd02603">
    <property type="entry name" value="HAD_sEH-N_like"/>
    <property type="match status" value="1"/>
</dbReference>
<reference evidence="1" key="1">
    <citation type="journal article" date="2012" name="PLoS ONE">
        <title>Gene sets for utilization of primary and secondary nutrition supplies in the distal gut of endangered iberian lynx.</title>
        <authorList>
            <person name="Alcaide M."/>
            <person name="Messina E."/>
            <person name="Richter M."/>
            <person name="Bargiela R."/>
            <person name="Peplies J."/>
            <person name="Huws S.A."/>
            <person name="Newbold C.J."/>
            <person name="Golyshin P.N."/>
            <person name="Simon M.A."/>
            <person name="Lopez G."/>
            <person name="Yakimov M.M."/>
            <person name="Ferrer M."/>
        </authorList>
    </citation>
    <scope>NUCLEOTIDE SEQUENCE</scope>
</reference>
<dbReference type="EMBL" id="AMCI01008794">
    <property type="protein sequence ID" value="EJW90507.1"/>
    <property type="molecule type" value="Genomic_DNA"/>
</dbReference>
<dbReference type="InterPro" id="IPR023198">
    <property type="entry name" value="PGP-like_dom2"/>
</dbReference>
<proteinExistence type="predicted"/>
<dbReference type="InterPro" id="IPR006439">
    <property type="entry name" value="HAD-SF_hydro_IA"/>
</dbReference>
<evidence type="ECO:0000313" key="1">
    <source>
        <dbReference type="EMBL" id="EJW90507.1"/>
    </source>
</evidence>
<dbReference type="GO" id="GO:0016787">
    <property type="term" value="F:hydrolase activity"/>
    <property type="evidence" value="ECO:0007669"/>
    <property type="project" value="UniProtKB-KW"/>
</dbReference>